<dbReference type="Proteomes" id="UP000002710">
    <property type="component" value="Chromosome"/>
</dbReference>
<accession>Q314W0</accession>
<dbReference type="HOGENOM" id="CLU_055279_0_0_7"/>
<evidence type="ECO:0000259" key="1">
    <source>
        <dbReference type="Pfam" id="PF04101"/>
    </source>
</evidence>
<gene>
    <name evidence="2" type="ordered locus">Dde_0735</name>
</gene>
<dbReference type="CAZy" id="GT1">
    <property type="family name" value="Glycosyltransferase Family 1"/>
</dbReference>
<dbReference type="InterPro" id="IPR007235">
    <property type="entry name" value="Glyco_trans_28_C"/>
</dbReference>
<dbReference type="STRING" id="207559.Dde_0735"/>
<sequence>MRILHYCQHVLGMGHLFRSLEIARALHRHEVTLVTGGPPVSAALPPHIRHVQLPPLMMDSGFSGLHTVSCAAGELPPDLRQVQDMRRQMLLKTLHETRPRILLVELFPFGRRQFSFELVPLLESARSGAYGRMQIVCSVRDILVEKDNQARYEERVLSALNTWFDHVLVHTDPAVVRLEETFSRLPEVAADVYDTGYVTPLPAAHKAARLRRALRLQAQEPLIVASAGSGSVGAGLLQAAARASHILHRTVPHRLLVFTGPFMPPEHTASLRQAAAGAAHIRIRTFTRQFPAYLALAGLSVSLAGYNTTMNLLAARTSALVLPFDSNREQRMRSLRLERLGALRILQPDDLEPHKLAELMQAALARRPQKTGINLDGARTSARILESAARHASGSRTENSP</sequence>
<evidence type="ECO:0000313" key="2">
    <source>
        <dbReference type="EMBL" id="ABB37536.1"/>
    </source>
</evidence>
<protein>
    <recommendedName>
        <fullName evidence="1">Glycosyl transferase family 28 C-terminal domain-containing protein</fullName>
    </recommendedName>
</protein>
<dbReference type="eggNOG" id="COG4671">
    <property type="taxonomic scope" value="Bacteria"/>
</dbReference>
<dbReference type="KEGG" id="dde:Dde_0735"/>
<feature type="domain" description="Glycosyl transferase family 28 C-terminal" evidence="1">
    <location>
        <begin position="230"/>
        <end position="367"/>
    </location>
</feature>
<reference evidence="2 3" key="1">
    <citation type="journal article" date="2011" name="J. Bacteriol.">
        <title>Complete genome sequence and updated annotation of Desulfovibrio alaskensis G20.</title>
        <authorList>
            <person name="Hauser L.J."/>
            <person name="Land M.L."/>
            <person name="Brown S.D."/>
            <person name="Larimer F."/>
            <person name="Keller K.L."/>
            <person name="Rapp-Giles B.J."/>
            <person name="Price M.N."/>
            <person name="Lin M."/>
            <person name="Bruce D.C."/>
            <person name="Detter J.C."/>
            <person name="Tapia R."/>
            <person name="Han C.S."/>
            <person name="Goodwin L.A."/>
            <person name="Cheng J.F."/>
            <person name="Pitluck S."/>
            <person name="Copeland A."/>
            <person name="Lucas S."/>
            <person name="Nolan M."/>
            <person name="Lapidus A.L."/>
            <person name="Palumbo A.V."/>
            <person name="Wall J.D."/>
        </authorList>
    </citation>
    <scope>NUCLEOTIDE SEQUENCE [LARGE SCALE GENOMIC DNA]</scope>
    <source>
        <strain evidence="3">ATCC BAA 1058 / DSM 17464 / G20</strain>
    </source>
</reference>
<dbReference type="RefSeq" id="WP_011366815.1">
    <property type="nucleotide sequence ID" value="NC_007519.1"/>
</dbReference>
<dbReference type="AlphaFoldDB" id="Q314W0"/>
<dbReference type="Gene3D" id="3.40.50.2000">
    <property type="entry name" value="Glycogen Phosphorylase B"/>
    <property type="match status" value="1"/>
</dbReference>
<dbReference type="EMBL" id="CP000112">
    <property type="protein sequence ID" value="ABB37536.1"/>
    <property type="molecule type" value="Genomic_DNA"/>
</dbReference>
<organism evidence="2 3">
    <name type="scientific">Oleidesulfovibrio alaskensis (strain ATCC BAA-1058 / DSM 17464 / G20)</name>
    <name type="common">Desulfovibrio alaskensis</name>
    <dbReference type="NCBI Taxonomy" id="207559"/>
    <lineage>
        <taxon>Bacteria</taxon>
        <taxon>Pseudomonadati</taxon>
        <taxon>Thermodesulfobacteriota</taxon>
        <taxon>Desulfovibrionia</taxon>
        <taxon>Desulfovibrionales</taxon>
        <taxon>Desulfovibrionaceae</taxon>
        <taxon>Oleidesulfovibrio</taxon>
    </lineage>
</organism>
<evidence type="ECO:0000313" key="3">
    <source>
        <dbReference type="Proteomes" id="UP000002710"/>
    </source>
</evidence>
<name>Q314W0_OLEA2</name>
<keyword evidence="3" id="KW-1185">Reference proteome</keyword>
<dbReference type="PANTHER" id="PTHR21015:SF28">
    <property type="entry name" value="SLL1722 PROTEIN"/>
    <property type="match status" value="1"/>
</dbReference>
<dbReference type="Pfam" id="PF04101">
    <property type="entry name" value="Glyco_tran_28_C"/>
    <property type="match status" value="1"/>
</dbReference>
<dbReference type="GO" id="GO:0016758">
    <property type="term" value="F:hexosyltransferase activity"/>
    <property type="evidence" value="ECO:0007669"/>
    <property type="project" value="InterPro"/>
</dbReference>
<dbReference type="SUPFAM" id="SSF53756">
    <property type="entry name" value="UDP-Glycosyltransferase/glycogen phosphorylase"/>
    <property type="match status" value="1"/>
</dbReference>
<dbReference type="PANTHER" id="PTHR21015">
    <property type="entry name" value="UDP-N-ACETYLGLUCOSAMINE--N-ACETYLMURAMYL-(PENTAPEPTIDE) PYROPHOSPHORYL-UNDECAPRENOL N-ACETYLGLUCOSAMINE TRANSFERASE 1"/>
    <property type="match status" value="1"/>
</dbReference>
<proteinExistence type="predicted"/>